<dbReference type="RefSeq" id="WP_011876906.1">
    <property type="nucleotide sequence ID" value="NC_009253.1"/>
</dbReference>
<dbReference type="OrthoDB" id="9813766at2"/>
<dbReference type="PANTHER" id="PTHR33933">
    <property type="entry name" value="NUCLEOTIDYLTRANSFERASE"/>
    <property type="match status" value="1"/>
</dbReference>
<evidence type="ECO:0000259" key="1">
    <source>
        <dbReference type="Pfam" id="PF01909"/>
    </source>
</evidence>
<dbReference type="GO" id="GO:0016779">
    <property type="term" value="F:nucleotidyltransferase activity"/>
    <property type="evidence" value="ECO:0007669"/>
    <property type="project" value="InterPro"/>
</dbReference>
<evidence type="ECO:0000313" key="3">
    <source>
        <dbReference type="Proteomes" id="UP000001556"/>
    </source>
</evidence>
<dbReference type="AlphaFoldDB" id="A4J1W6"/>
<dbReference type="InterPro" id="IPR002934">
    <property type="entry name" value="Polymerase_NTP_transf_dom"/>
</dbReference>
<gene>
    <name evidence="2" type="ordered locus">Dred_0524</name>
</gene>
<name>A4J1W6_DESRM</name>
<dbReference type="Gene3D" id="3.30.460.10">
    <property type="entry name" value="Beta Polymerase, domain 2"/>
    <property type="match status" value="1"/>
</dbReference>
<dbReference type="EMBL" id="CP000612">
    <property type="protein sequence ID" value="ABO49069.1"/>
    <property type="molecule type" value="Genomic_DNA"/>
</dbReference>
<dbReference type="Pfam" id="PF01909">
    <property type="entry name" value="NTP_transf_2"/>
    <property type="match status" value="1"/>
</dbReference>
<keyword evidence="3" id="KW-1185">Reference proteome</keyword>
<dbReference type="InterPro" id="IPR043519">
    <property type="entry name" value="NT_sf"/>
</dbReference>
<feature type="domain" description="Polymerase nucleotidyl transferase" evidence="1">
    <location>
        <begin position="16"/>
        <end position="81"/>
    </location>
</feature>
<dbReference type="KEGG" id="drm:Dred_0524"/>
<evidence type="ECO:0000313" key="2">
    <source>
        <dbReference type="EMBL" id="ABO49069.1"/>
    </source>
</evidence>
<dbReference type="InterPro" id="IPR052548">
    <property type="entry name" value="Type_VII_TA_antitoxin"/>
</dbReference>
<dbReference type="STRING" id="349161.Dred_0524"/>
<sequence>MDKNITMPAQVAEAIQEFSDRVKSQLQDNLIEIRLYGSTARGMYTPDSDIDILVVVKDKSNKVWHAIHDIAFDVGFERDLLLSVIVDSEEEQRYPLFQETLFYKNLQKEGIVL</sequence>
<dbReference type="HOGENOM" id="CLU_130257_3_2_9"/>
<dbReference type="SUPFAM" id="SSF81301">
    <property type="entry name" value="Nucleotidyltransferase"/>
    <property type="match status" value="1"/>
</dbReference>
<proteinExistence type="predicted"/>
<protein>
    <submittedName>
        <fullName evidence="2">DNA polymerase, beta domain protein region</fullName>
    </submittedName>
</protein>
<dbReference type="PANTHER" id="PTHR33933:SF1">
    <property type="entry name" value="PROTEIN ADENYLYLTRANSFERASE MNTA-RELATED"/>
    <property type="match status" value="1"/>
</dbReference>
<dbReference type="CDD" id="cd05403">
    <property type="entry name" value="NT_KNTase_like"/>
    <property type="match status" value="1"/>
</dbReference>
<dbReference type="Proteomes" id="UP000001556">
    <property type="component" value="Chromosome"/>
</dbReference>
<organism evidence="2 3">
    <name type="scientific">Desulforamulus reducens (strain ATCC BAA-1160 / DSM 100696 / MI-1)</name>
    <name type="common">Desulfotomaculum reducens</name>
    <dbReference type="NCBI Taxonomy" id="349161"/>
    <lineage>
        <taxon>Bacteria</taxon>
        <taxon>Bacillati</taxon>
        <taxon>Bacillota</taxon>
        <taxon>Clostridia</taxon>
        <taxon>Eubacteriales</taxon>
        <taxon>Peptococcaceae</taxon>
        <taxon>Desulforamulus</taxon>
    </lineage>
</organism>
<dbReference type="eggNOG" id="COG1708">
    <property type="taxonomic scope" value="Bacteria"/>
</dbReference>
<reference evidence="2 3" key="1">
    <citation type="submission" date="2007-03" db="EMBL/GenBank/DDBJ databases">
        <title>Complete sequence of Desulfotomaculum reducens MI-1.</title>
        <authorList>
            <consortium name="US DOE Joint Genome Institute"/>
            <person name="Copeland A."/>
            <person name="Lucas S."/>
            <person name="Lapidus A."/>
            <person name="Barry K."/>
            <person name="Detter J.C."/>
            <person name="Glavina del Rio T."/>
            <person name="Hammon N."/>
            <person name="Israni S."/>
            <person name="Dalin E."/>
            <person name="Tice H."/>
            <person name="Pitluck S."/>
            <person name="Sims D."/>
            <person name="Brettin T."/>
            <person name="Bruce D."/>
            <person name="Han C."/>
            <person name="Tapia R."/>
            <person name="Schmutz J."/>
            <person name="Larimer F."/>
            <person name="Land M."/>
            <person name="Hauser L."/>
            <person name="Kyrpides N."/>
            <person name="Kim E."/>
            <person name="Tebo B.M."/>
            <person name="Richardson P."/>
        </authorList>
    </citation>
    <scope>NUCLEOTIDE SEQUENCE [LARGE SCALE GENOMIC DNA]</scope>
    <source>
        <strain evidence="2 3">MI-1</strain>
    </source>
</reference>
<accession>A4J1W6</accession>